<dbReference type="EMBL" id="CM029038">
    <property type="protein sequence ID" value="KAG2652475.1"/>
    <property type="molecule type" value="Genomic_DNA"/>
</dbReference>
<gene>
    <name evidence="2" type="ORF">PVAP13_1NG383400</name>
</gene>
<evidence type="ECO:0000313" key="3">
    <source>
        <dbReference type="Proteomes" id="UP000823388"/>
    </source>
</evidence>
<evidence type="ECO:0000256" key="1">
    <source>
        <dbReference type="SAM" id="MobiDB-lite"/>
    </source>
</evidence>
<feature type="region of interest" description="Disordered" evidence="1">
    <location>
        <begin position="23"/>
        <end position="45"/>
    </location>
</feature>
<reference evidence="2" key="1">
    <citation type="submission" date="2020-05" db="EMBL/GenBank/DDBJ databases">
        <title>WGS assembly of Panicum virgatum.</title>
        <authorList>
            <person name="Lovell J.T."/>
            <person name="Jenkins J."/>
            <person name="Shu S."/>
            <person name="Juenger T.E."/>
            <person name="Schmutz J."/>
        </authorList>
    </citation>
    <scope>NUCLEOTIDE SEQUENCE</scope>
    <source>
        <strain evidence="2">AP13</strain>
    </source>
</reference>
<accession>A0A8T0WZ42</accession>
<keyword evidence="3" id="KW-1185">Reference proteome</keyword>
<comment type="caution">
    <text evidence="2">The sequence shown here is derived from an EMBL/GenBank/DDBJ whole genome shotgun (WGS) entry which is preliminary data.</text>
</comment>
<evidence type="ECO:0000313" key="2">
    <source>
        <dbReference type="EMBL" id="KAG2652475.1"/>
    </source>
</evidence>
<name>A0A8T0WZ42_PANVG</name>
<protein>
    <submittedName>
        <fullName evidence="2">Uncharacterized protein</fullName>
    </submittedName>
</protein>
<dbReference type="Proteomes" id="UP000823388">
    <property type="component" value="Chromosome 1N"/>
</dbReference>
<dbReference type="AlphaFoldDB" id="A0A8T0WZ42"/>
<organism evidence="2 3">
    <name type="scientific">Panicum virgatum</name>
    <name type="common">Blackwell switchgrass</name>
    <dbReference type="NCBI Taxonomy" id="38727"/>
    <lineage>
        <taxon>Eukaryota</taxon>
        <taxon>Viridiplantae</taxon>
        <taxon>Streptophyta</taxon>
        <taxon>Embryophyta</taxon>
        <taxon>Tracheophyta</taxon>
        <taxon>Spermatophyta</taxon>
        <taxon>Magnoliopsida</taxon>
        <taxon>Liliopsida</taxon>
        <taxon>Poales</taxon>
        <taxon>Poaceae</taxon>
        <taxon>PACMAD clade</taxon>
        <taxon>Panicoideae</taxon>
        <taxon>Panicodae</taxon>
        <taxon>Paniceae</taxon>
        <taxon>Panicinae</taxon>
        <taxon>Panicum</taxon>
        <taxon>Panicum sect. Hiantes</taxon>
    </lineage>
</organism>
<proteinExistence type="predicted"/>
<sequence>MATLRTLGPCPFLPCRRRLWRRREDKGGKKGRMPPSELYQAGDPDRLCRRRGSPCTAPPLPCSNSPLRCPCPPQPEPVRPRRHFSLVPSLCHVAQPCDRNRRRLLPCQPSSRSPSLLGARMHVFARWPGPKVRPFGLAAAGPCSALAHAVPRHRRLVATPRDGDCTPQPPLSCPRRA</sequence>